<dbReference type="PANTHER" id="PTHR33178:SF10">
    <property type="entry name" value="STRESS-RESPONSE A_B BARREL DOMAIN-CONTAINING PROTEIN"/>
    <property type="match status" value="1"/>
</dbReference>
<gene>
    <name evidence="3" type="ORF">K505DRAFT_377788</name>
</gene>
<dbReference type="Pfam" id="PF07876">
    <property type="entry name" value="Dabb"/>
    <property type="match status" value="1"/>
</dbReference>
<comment type="subunit">
    <text evidence="1">Homodimer.</text>
</comment>
<name>A0A6A6X2A1_9PLEO</name>
<dbReference type="OrthoDB" id="1601230at2759"/>
<evidence type="ECO:0000313" key="4">
    <source>
        <dbReference type="Proteomes" id="UP000799757"/>
    </source>
</evidence>
<evidence type="ECO:0000256" key="1">
    <source>
        <dbReference type="ARBA" id="ARBA00011738"/>
    </source>
</evidence>
<dbReference type="SUPFAM" id="SSF54909">
    <property type="entry name" value="Dimeric alpha+beta barrel"/>
    <property type="match status" value="1"/>
</dbReference>
<keyword evidence="4" id="KW-1185">Reference proteome</keyword>
<feature type="domain" description="Stress-response A/B barrel" evidence="2">
    <location>
        <begin position="3"/>
        <end position="105"/>
    </location>
</feature>
<dbReference type="PROSITE" id="PS51502">
    <property type="entry name" value="S_R_A_B_BARREL"/>
    <property type="match status" value="1"/>
</dbReference>
<protein>
    <submittedName>
        <fullName evidence="3">Dabb-domain-containing protein</fullName>
    </submittedName>
</protein>
<sequence>MGITHIVLFRFKSIVSPEAIQDVSTRFVALKGSCIHPTSNNPYIKSVSGGTDNSPEGFQGGITHAFVVEFESAEDRDYYVNDDPAHEEFKKLVGPFIEKAQVVDFTNGVFN</sequence>
<reference evidence="3" key="1">
    <citation type="journal article" date="2020" name="Stud. Mycol.">
        <title>101 Dothideomycetes genomes: a test case for predicting lifestyles and emergence of pathogens.</title>
        <authorList>
            <person name="Haridas S."/>
            <person name="Albert R."/>
            <person name="Binder M."/>
            <person name="Bloem J."/>
            <person name="Labutti K."/>
            <person name="Salamov A."/>
            <person name="Andreopoulos B."/>
            <person name="Baker S."/>
            <person name="Barry K."/>
            <person name="Bills G."/>
            <person name="Bluhm B."/>
            <person name="Cannon C."/>
            <person name="Castanera R."/>
            <person name="Culley D."/>
            <person name="Daum C."/>
            <person name="Ezra D."/>
            <person name="Gonzalez J."/>
            <person name="Henrissat B."/>
            <person name="Kuo A."/>
            <person name="Liang C."/>
            <person name="Lipzen A."/>
            <person name="Lutzoni F."/>
            <person name="Magnuson J."/>
            <person name="Mondo S."/>
            <person name="Nolan M."/>
            <person name="Ohm R."/>
            <person name="Pangilinan J."/>
            <person name="Park H.-J."/>
            <person name="Ramirez L."/>
            <person name="Alfaro M."/>
            <person name="Sun H."/>
            <person name="Tritt A."/>
            <person name="Yoshinaga Y."/>
            <person name="Zwiers L.-H."/>
            <person name="Turgeon B."/>
            <person name="Goodwin S."/>
            <person name="Spatafora J."/>
            <person name="Crous P."/>
            <person name="Grigoriev I."/>
        </authorList>
    </citation>
    <scope>NUCLEOTIDE SEQUENCE</scope>
    <source>
        <strain evidence="3">CBS 109.77</strain>
    </source>
</reference>
<dbReference type="SMART" id="SM00886">
    <property type="entry name" value="Dabb"/>
    <property type="match status" value="1"/>
</dbReference>
<dbReference type="PANTHER" id="PTHR33178">
    <property type="match status" value="1"/>
</dbReference>
<dbReference type="Gene3D" id="3.30.70.100">
    <property type="match status" value="1"/>
</dbReference>
<accession>A0A6A6X2A1</accession>
<dbReference type="EMBL" id="MU002096">
    <property type="protein sequence ID" value="KAF2790057.1"/>
    <property type="molecule type" value="Genomic_DNA"/>
</dbReference>
<dbReference type="InterPro" id="IPR013097">
    <property type="entry name" value="Dabb"/>
</dbReference>
<dbReference type="AlphaFoldDB" id="A0A6A6X2A1"/>
<evidence type="ECO:0000313" key="3">
    <source>
        <dbReference type="EMBL" id="KAF2790057.1"/>
    </source>
</evidence>
<proteinExistence type="predicted"/>
<organism evidence="3 4">
    <name type="scientific">Melanomma pulvis-pyrius CBS 109.77</name>
    <dbReference type="NCBI Taxonomy" id="1314802"/>
    <lineage>
        <taxon>Eukaryota</taxon>
        <taxon>Fungi</taxon>
        <taxon>Dikarya</taxon>
        <taxon>Ascomycota</taxon>
        <taxon>Pezizomycotina</taxon>
        <taxon>Dothideomycetes</taxon>
        <taxon>Pleosporomycetidae</taxon>
        <taxon>Pleosporales</taxon>
        <taxon>Melanommataceae</taxon>
        <taxon>Melanomma</taxon>
    </lineage>
</organism>
<dbReference type="InterPro" id="IPR011008">
    <property type="entry name" value="Dimeric_a/b-barrel"/>
</dbReference>
<dbReference type="InterPro" id="IPR044662">
    <property type="entry name" value="HS1/DABB1-like"/>
</dbReference>
<dbReference type="Proteomes" id="UP000799757">
    <property type="component" value="Unassembled WGS sequence"/>
</dbReference>
<evidence type="ECO:0000259" key="2">
    <source>
        <dbReference type="PROSITE" id="PS51502"/>
    </source>
</evidence>